<dbReference type="Gene3D" id="3.40.1370.10">
    <property type="match status" value="1"/>
</dbReference>
<dbReference type="InterPro" id="IPR013005">
    <property type="entry name" value="Ribosomal_uL4-like"/>
</dbReference>
<evidence type="ECO:0000256" key="5">
    <source>
        <dbReference type="HAMAP-Rule" id="MF_01328"/>
    </source>
</evidence>
<proteinExistence type="inferred from homology"/>
<comment type="function">
    <text evidence="5">One of the primary rRNA binding proteins, this protein initially binds near the 5'-end of the 23S rRNA. It is important during the early stages of 50S assembly. It makes multiple contacts with different domains of the 23S rRNA in the assembled 50S subunit and ribosome.</text>
</comment>
<comment type="similarity">
    <text evidence="1 5">Belongs to the universal ribosomal protein uL4 family.</text>
</comment>
<dbReference type="Proteomes" id="UP000885738">
    <property type="component" value="Unassembled WGS sequence"/>
</dbReference>
<keyword evidence="5" id="KW-0699">rRNA-binding</keyword>
<comment type="function">
    <text evidence="5">Forms part of the polypeptide exit tunnel.</text>
</comment>
<evidence type="ECO:0000256" key="2">
    <source>
        <dbReference type="ARBA" id="ARBA00022980"/>
    </source>
</evidence>
<dbReference type="HAMAP" id="MF_01328_B">
    <property type="entry name" value="Ribosomal_uL4_B"/>
    <property type="match status" value="1"/>
</dbReference>
<evidence type="ECO:0000256" key="3">
    <source>
        <dbReference type="ARBA" id="ARBA00023274"/>
    </source>
</evidence>
<name>A0A7C1VKA1_DESA2</name>
<keyword evidence="3 5" id="KW-0687">Ribonucleoprotein</keyword>
<accession>A0A7C1VKA1</accession>
<evidence type="ECO:0000256" key="6">
    <source>
        <dbReference type="SAM" id="MobiDB-lite"/>
    </source>
</evidence>
<evidence type="ECO:0000313" key="7">
    <source>
        <dbReference type="EMBL" id="HEC67228.1"/>
    </source>
</evidence>
<organism evidence="7">
    <name type="scientific">Desulfofervidus auxilii</name>
    <dbReference type="NCBI Taxonomy" id="1621989"/>
    <lineage>
        <taxon>Bacteria</taxon>
        <taxon>Pseudomonadati</taxon>
        <taxon>Thermodesulfobacteriota</taxon>
        <taxon>Candidatus Desulfofervidia</taxon>
        <taxon>Candidatus Desulfofervidales</taxon>
        <taxon>Candidatus Desulfofervidaceae</taxon>
        <taxon>Candidatus Desulfofervidus</taxon>
    </lineage>
</organism>
<reference evidence="7" key="1">
    <citation type="journal article" date="2020" name="mSystems">
        <title>Genome- and Community-Level Interaction Insights into Carbon Utilization and Element Cycling Functions of Hydrothermarchaeota in Hydrothermal Sediment.</title>
        <authorList>
            <person name="Zhou Z."/>
            <person name="Liu Y."/>
            <person name="Xu W."/>
            <person name="Pan J."/>
            <person name="Luo Z.H."/>
            <person name="Li M."/>
        </authorList>
    </citation>
    <scope>NUCLEOTIDE SEQUENCE [LARGE SCALE GENOMIC DNA]</scope>
    <source>
        <strain evidence="7">HyVt-389</strain>
    </source>
</reference>
<dbReference type="GO" id="GO:1990904">
    <property type="term" value="C:ribonucleoprotein complex"/>
    <property type="evidence" value="ECO:0007669"/>
    <property type="project" value="UniProtKB-KW"/>
</dbReference>
<sequence length="207" mass="23335">MLEVKLHNQQGEEIGQIKLAEAIFNVPIKPYLVYEVVKWQLACRRAGTASTKTRGEVRGGGRKPWRQKGTGRARQGSIRAPHWVGGGVVFGPKPRNYSYSLPKKVRKQSLKIVLTSKLKKGLLKVVDNIVLDEIKTKKFLEIAHNLNLNKALIITNGRNKTLELAARNVPEFQILPVEGLNVYDVLRYDYLVLLQDSIPKIEGFLLS</sequence>
<comment type="caution">
    <text evidence="7">The sequence shown here is derived from an EMBL/GenBank/DDBJ whole genome shotgun (WGS) entry which is preliminary data.</text>
</comment>
<dbReference type="PANTHER" id="PTHR10746:SF6">
    <property type="entry name" value="LARGE RIBOSOMAL SUBUNIT PROTEIN UL4M"/>
    <property type="match status" value="1"/>
</dbReference>
<evidence type="ECO:0000256" key="1">
    <source>
        <dbReference type="ARBA" id="ARBA00010528"/>
    </source>
</evidence>
<dbReference type="NCBIfam" id="TIGR03953">
    <property type="entry name" value="rplD_bact"/>
    <property type="match status" value="1"/>
</dbReference>
<protein>
    <recommendedName>
        <fullName evidence="4 5">Large ribosomal subunit protein uL4</fullName>
    </recommendedName>
</protein>
<dbReference type="Pfam" id="PF00573">
    <property type="entry name" value="Ribosomal_L4"/>
    <property type="match status" value="1"/>
</dbReference>
<keyword evidence="5" id="KW-0694">RNA-binding</keyword>
<evidence type="ECO:0000256" key="4">
    <source>
        <dbReference type="ARBA" id="ARBA00035244"/>
    </source>
</evidence>
<dbReference type="GO" id="GO:0019843">
    <property type="term" value="F:rRNA binding"/>
    <property type="evidence" value="ECO:0007669"/>
    <property type="project" value="UniProtKB-UniRule"/>
</dbReference>
<feature type="compositionally biased region" description="Basic residues" evidence="6">
    <location>
        <begin position="60"/>
        <end position="71"/>
    </location>
</feature>
<dbReference type="EMBL" id="DRIH01000006">
    <property type="protein sequence ID" value="HEC67228.1"/>
    <property type="molecule type" value="Genomic_DNA"/>
</dbReference>
<dbReference type="SUPFAM" id="SSF52166">
    <property type="entry name" value="Ribosomal protein L4"/>
    <property type="match status" value="1"/>
</dbReference>
<dbReference type="GO" id="GO:0005840">
    <property type="term" value="C:ribosome"/>
    <property type="evidence" value="ECO:0007669"/>
    <property type="project" value="UniProtKB-KW"/>
</dbReference>
<feature type="region of interest" description="Disordered" evidence="6">
    <location>
        <begin position="50"/>
        <end position="72"/>
    </location>
</feature>
<dbReference type="InterPro" id="IPR023574">
    <property type="entry name" value="Ribosomal_uL4_dom_sf"/>
</dbReference>
<gene>
    <name evidence="5" type="primary">rplD</name>
    <name evidence="7" type="ORF">ENI35_00165</name>
</gene>
<dbReference type="AlphaFoldDB" id="A0A7C1VKA1"/>
<dbReference type="InterPro" id="IPR002136">
    <property type="entry name" value="Ribosomal_uL4"/>
</dbReference>
<dbReference type="GO" id="GO:0006412">
    <property type="term" value="P:translation"/>
    <property type="evidence" value="ECO:0007669"/>
    <property type="project" value="UniProtKB-UniRule"/>
</dbReference>
<dbReference type="GO" id="GO:0003735">
    <property type="term" value="F:structural constituent of ribosome"/>
    <property type="evidence" value="ECO:0007669"/>
    <property type="project" value="InterPro"/>
</dbReference>
<dbReference type="PANTHER" id="PTHR10746">
    <property type="entry name" value="50S RIBOSOMAL PROTEIN L4"/>
    <property type="match status" value="1"/>
</dbReference>
<keyword evidence="2 5" id="KW-0689">Ribosomal protein</keyword>
<comment type="subunit">
    <text evidence="5">Part of the 50S ribosomal subunit.</text>
</comment>